<evidence type="ECO:0000313" key="1">
    <source>
        <dbReference type="EMBL" id="OIJ39495.1"/>
    </source>
</evidence>
<evidence type="ECO:0000313" key="2">
    <source>
        <dbReference type="Proteomes" id="UP000180246"/>
    </source>
</evidence>
<reference evidence="1 2" key="1">
    <citation type="submission" date="2014-10" db="EMBL/GenBank/DDBJ databases">
        <authorList>
            <person name="Seo M.-J."/>
            <person name="Seok Y.J."/>
            <person name="Cha I.-T."/>
        </authorList>
    </citation>
    <scope>NUCLEOTIDE SEQUENCE [LARGE SCALE GENOMIC DNA]</scope>
    <source>
        <strain evidence="1 2">NEU</strain>
    </source>
</reference>
<evidence type="ECO:0008006" key="3">
    <source>
        <dbReference type="Google" id="ProtNLM"/>
    </source>
</evidence>
<dbReference type="InterPro" id="IPR021312">
    <property type="entry name" value="DUF2889"/>
</dbReference>
<dbReference type="Pfam" id="PF11136">
    <property type="entry name" value="DUF2889"/>
    <property type="match status" value="1"/>
</dbReference>
<dbReference type="Proteomes" id="UP000180246">
    <property type="component" value="Unassembled WGS sequence"/>
</dbReference>
<accession>A0A1S2N333</accession>
<sequence length="255" mass="28268">MQRFRRRIEMAGRHDRQGGQVRAVLEDDFHHFRVVVDHQGGQVTAVRGEAPRHPFTACPGAAPELQRLAGMRLDDIAHSVNLYTDATQQCTHMFDLAGLAVAAAARGDCARRYDIEIPRHIDGCTHAFLERDGRLLLDWSVENSTILGPDPYTGIDMRQGMARWALGTLPAEEAEAALVLRRCALISLGRLKDIDKEPHAHLTGRCYAQQPHRAPQAIRMVGSTWDFTKKPEALCGDDQAWLADFDSATVPEGSA</sequence>
<proteinExistence type="predicted"/>
<name>A0A1S2N333_9BURK</name>
<organism evidence="1 2">
    <name type="scientific">Massilia timonae</name>
    <dbReference type="NCBI Taxonomy" id="47229"/>
    <lineage>
        <taxon>Bacteria</taxon>
        <taxon>Pseudomonadati</taxon>
        <taxon>Pseudomonadota</taxon>
        <taxon>Betaproteobacteria</taxon>
        <taxon>Burkholderiales</taxon>
        <taxon>Oxalobacteraceae</taxon>
        <taxon>Telluria group</taxon>
        <taxon>Massilia</taxon>
    </lineage>
</organism>
<dbReference type="AlphaFoldDB" id="A0A1S2N333"/>
<dbReference type="EMBL" id="JRYB01000001">
    <property type="protein sequence ID" value="OIJ39495.1"/>
    <property type="molecule type" value="Genomic_DNA"/>
</dbReference>
<comment type="caution">
    <text evidence="1">The sequence shown here is derived from an EMBL/GenBank/DDBJ whole genome shotgun (WGS) entry which is preliminary data.</text>
</comment>
<gene>
    <name evidence="1" type="ORF">LO55_4006</name>
</gene>
<protein>
    <recommendedName>
        <fullName evidence="3">DUF2889 domain-containing protein</fullName>
    </recommendedName>
</protein>
<dbReference type="RefSeq" id="WP_071362791.1">
    <property type="nucleotide sequence ID" value="NZ_JRYB01000001.1"/>
</dbReference>